<evidence type="ECO:0000313" key="3">
    <source>
        <dbReference type="RefSeq" id="XP_033575595.1"/>
    </source>
</evidence>
<reference evidence="3" key="3">
    <citation type="submission" date="2025-04" db="UniProtKB">
        <authorList>
            <consortium name="RefSeq"/>
        </authorList>
    </citation>
    <scope>IDENTIFICATION</scope>
    <source>
        <strain evidence="3">CBS 304.34</strain>
    </source>
</reference>
<keyword evidence="2" id="KW-1185">Reference proteome</keyword>
<dbReference type="GeneID" id="54461220"/>
<proteinExistence type="predicted"/>
<protein>
    <submittedName>
        <fullName evidence="1 3">Uncharacterized protein</fullName>
    </submittedName>
</protein>
<dbReference type="AlphaFoldDB" id="A0A6A6YIK5"/>
<reference evidence="1 3" key="1">
    <citation type="journal article" date="2020" name="Stud. Mycol.">
        <title>101 Dothideomycetes genomes: a test case for predicting lifestyles and emergence of pathogens.</title>
        <authorList>
            <person name="Haridas S."/>
            <person name="Albert R."/>
            <person name="Binder M."/>
            <person name="Bloem J."/>
            <person name="Labutti K."/>
            <person name="Salamov A."/>
            <person name="Andreopoulos B."/>
            <person name="Baker S."/>
            <person name="Barry K."/>
            <person name="Bills G."/>
            <person name="Bluhm B."/>
            <person name="Cannon C."/>
            <person name="Castanera R."/>
            <person name="Culley D."/>
            <person name="Daum C."/>
            <person name="Ezra D."/>
            <person name="Gonzalez J."/>
            <person name="Henrissat B."/>
            <person name="Kuo A."/>
            <person name="Liang C."/>
            <person name="Lipzen A."/>
            <person name="Lutzoni F."/>
            <person name="Magnuson J."/>
            <person name="Mondo S."/>
            <person name="Nolan M."/>
            <person name="Ohm R."/>
            <person name="Pangilinan J."/>
            <person name="Park H.-J."/>
            <person name="Ramirez L."/>
            <person name="Alfaro M."/>
            <person name="Sun H."/>
            <person name="Tritt A."/>
            <person name="Yoshinaga Y."/>
            <person name="Zwiers L.-H."/>
            <person name="Turgeon B."/>
            <person name="Goodwin S."/>
            <person name="Spatafora J."/>
            <person name="Crous P."/>
            <person name="Grigoriev I."/>
        </authorList>
    </citation>
    <scope>NUCLEOTIDE SEQUENCE</scope>
    <source>
        <strain evidence="1 3">CBS 304.34</strain>
    </source>
</reference>
<gene>
    <name evidence="1 3" type="ORF">BDZ99DRAFT_464470</name>
</gene>
<dbReference type="RefSeq" id="XP_033575595.1">
    <property type="nucleotide sequence ID" value="XM_033720327.1"/>
</dbReference>
<evidence type="ECO:0000313" key="2">
    <source>
        <dbReference type="Proteomes" id="UP000504636"/>
    </source>
</evidence>
<dbReference type="Proteomes" id="UP000504636">
    <property type="component" value="Unplaced"/>
</dbReference>
<name>A0A6A6YIK5_9PEZI</name>
<sequence>MFQTLENVSTPPLPPPLDIRAAACAIFCCSVRKLLQSNFPRVEEEDLYPTPTGDSWDIT</sequence>
<dbReference type="EMBL" id="MU003703">
    <property type="protein sequence ID" value="KAF2808631.1"/>
    <property type="molecule type" value="Genomic_DNA"/>
</dbReference>
<accession>A0A6A6YIK5</accession>
<reference evidence="3" key="2">
    <citation type="submission" date="2020-04" db="EMBL/GenBank/DDBJ databases">
        <authorList>
            <consortium name="NCBI Genome Project"/>
        </authorList>
    </citation>
    <scope>NUCLEOTIDE SEQUENCE</scope>
    <source>
        <strain evidence="3">CBS 304.34</strain>
    </source>
</reference>
<organism evidence="1">
    <name type="scientific">Mytilinidion resinicola</name>
    <dbReference type="NCBI Taxonomy" id="574789"/>
    <lineage>
        <taxon>Eukaryota</taxon>
        <taxon>Fungi</taxon>
        <taxon>Dikarya</taxon>
        <taxon>Ascomycota</taxon>
        <taxon>Pezizomycotina</taxon>
        <taxon>Dothideomycetes</taxon>
        <taxon>Pleosporomycetidae</taxon>
        <taxon>Mytilinidiales</taxon>
        <taxon>Mytilinidiaceae</taxon>
        <taxon>Mytilinidion</taxon>
    </lineage>
</organism>
<evidence type="ECO:0000313" key="1">
    <source>
        <dbReference type="EMBL" id="KAF2808631.1"/>
    </source>
</evidence>